<proteinExistence type="inferred from homology"/>
<evidence type="ECO:0000313" key="11">
    <source>
        <dbReference type="EMBL" id="GBF92606.1"/>
    </source>
</evidence>
<dbReference type="GO" id="GO:0046872">
    <property type="term" value="F:metal ion binding"/>
    <property type="evidence" value="ECO:0007669"/>
    <property type="project" value="UniProtKB-KW"/>
</dbReference>
<dbReference type="InParanoid" id="A0A2V0NYB3"/>
<dbReference type="PANTHER" id="PTHR43200">
    <property type="entry name" value="PHOSPHATASE"/>
    <property type="match status" value="1"/>
</dbReference>
<comment type="catalytic activity">
    <reaction evidence="9">
        <text>3'-phosphoadenylyl sulfate + H2O = adenosine 5'-phosphosulfate + phosphate</text>
        <dbReference type="Rhea" id="RHEA:77639"/>
        <dbReference type="ChEBI" id="CHEBI:15377"/>
        <dbReference type="ChEBI" id="CHEBI:43474"/>
        <dbReference type="ChEBI" id="CHEBI:58243"/>
        <dbReference type="ChEBI" id="CHEBI:58339"/>
        <dbReference type="EC" id="3.1.3.7"/>
    </reaction>
    <physiologicalReaction direction="left-to-right" evidence="9">
        <dbReference type="Rhea" id="RHEA:77640"/>
    </physiologicalReaction>
</comment>
<dbReference type="InterPro" id="IPR051090">
    <property type="entry name" value="Inositol_monoP_superfamily"/>
</dbReference>
<evidence type="ECO:0000256" key="5">
    <source>
        <dbReference type="ARBA" id="ARBA00022801"/>
    </source>
</evidence>
<feature type="binding site" evidence="10">
    <location>
        <position position="311"/>
    </location>
    <ligand>
        <name>Mg(2+)</name>
        <dbReference type="ChEBI" id="CHEBI:18420"/>
        <label>1</label>
        <note>catalytic</note>
    </ligand>
</feature>
<name>A0A2V0NYB3_9CHLO</name>
<dbReference type="InterPro" id="IPR006239">
    <property type="entry name" value="DPNP"/>
</dbReference>
<comment type="catalytic activity">
    <reaction evidence="7">
        <text>adenosine 2',5'-bisphosphate + H2O = AMP + phosphate</text>
        <dbReference type="Rhea" id="RHEA:77643"/>
        <dbReference type="ChEBI" id="CHEBI:15377"/>
        <dbReference type="ChEBI" id="CHEBI:43474"/>
        <dbReference type="ChEBI" id="CHEBI:194156"/>
        <dbReference type="ChEBI" id="CHEBI:456215"/>
        <dbReference type="EC" id="3.1.3.7"/>
    </reaction>
    <physiologicalReaction direction="left-to-right" evidence="7">
        <dbReference type="Rhea" id="RHEA:77644"/>
    </physiologicalReaction>
</comment>
<keyword evidence="4 10" id="KW-0479">Metal-binding</keyword>
<gene>
    <name evidence="11" type="ORF">Rsub_05220</name>
</gene>
<dbReference type="InterPro" id="IPR000760">
    <property type="entry name" value="Inositol_monophosphatase-like"/>
</dbReference>
<evidence type="ECO:0000256" key="9">
    <source>
        <dbReference type="ARBA" id="ARBA00044484"/>
    </source>
</evidence>
<comment type="catalytic activity">
    <reaction evidence="8">
        <text>adenosine 3',5'-bisphosphate + H2O = AMP + phosphate</text>
        <dbReference type="Rhea" id="RHEA:10040"/>
        <dbReference type="ChEBI" id="CHEBI:15377"/>
        <dbReference type="ChEBI" id="CHEBI:43474"/>
        <dbReference type="ChEBI" id="CHEBI:58343"/>
        <dbReference type="ChEBI" id="CHEBI:456215"/>
        <dbReference type="EC" id="3.1.3.7"/>
    </reaction>
    <physiologicalReaction direction="left-to-right" evidence="8">
        <dbReference type="Rhea" id="RHEA:10041"/>
    </physiologicalReaction>
</comment>
<feature type="binding site" evidence="10">
    <location>
        <position position="153"/>
    </location>
    <ligand>
        <name>Mg(2+)</name>
        <dbReference type="ChEBI" id="CHEBI:18420"/>
        <label>1</label>
        <note>catalytic</note>
    </ligand>
</feature>
<reference evidence="11 12" key="1">
    <citation type="journal article" date="2018" name="Sci. Rep.">
        <title>Raphidocelis subcapitata (=Pseudokirchneriella subcapitata) provides an insight into genome evolution and environmental adaptations in the Sphaeropleales.</title>
        <authorList>
            <person name="Suzuki S."/>
            <person name="Yamaguchi H."/>
            <person name="Nakajima N."/>
            <person name="Kawachi M."/>
        </authorList>
    </citation>
    <scope>NUCLEOTIDE SEQUENCE [LARGE SCALE GENOMIC DNA]</scope>
    <source>
        <strain evidence="11 12">NIES-35</strain>
    </source>
</reference>
<dbReference type="PANTHER" id="PTHR43200:SF6">
    <property type="entry name" value="3'(2'),5'-BISPHOSPHATE NUCLEOTIDASE"/>
    <property type="match status" value="1"/>
</dbReference>
<evidence type="ECO:0000256" key="4">
    <source>
        <dbReference type="ARBA" id="ARBA00022723"/>
    </source>
</evidence>
<feature type="binding site" evidence="10">
    <location>
        <position position="154"/>
    </location>
    <ligand>
        <name>Mg(2+)</name>
        <dbReference type="ChEBI" id="CHEBI:18420"/>
        <label>1</label>
        <note>catalytic</note>
    </ligand>
</feature>
<dbReference type="Gene3D" id="3.30.540.10">
    <property type="entry name" value="Fructose-1,6-Bisphosphatase, subunit A, domain 1"/>
    <property type="match status" value="1"/>
</dbReference>
<dbReference type="PROSITE" id="PS00630">
    <property type="entry name" value="IMP_2"/>
    <property type="match status" value="1"/>
</dbReference>
<dbReference type="FunCoup" id="A0A2V0NYB3">
    <property type="interactions" value="1020"/>
</dbReference>
<dbReference type="EMBL" id="BDRX01000033">
    <property type="protein sequence ID" value="GBF92606.1"/>
    <property type="molecule type" value="Genomic_DNA"/>
</dbReference>
<evidence type="ECO:0000256" key="2">
    <source>
        <dbReference type="ARBA" id="ARBA00009759"/>
    </source>
</evidence>
<evidence type="ECO:0000256" key="10">
    <source>
        <dbReference type="PIRSR" id="PIRSR600760-2"/>
    </source>
</evidence>
<feature type="binding site" evidence="10">
    <location>
        <position position="151"/>
    </location>
    <ligand>
        <name>Mg(2+)</name>
        <dbReference type="ChEBI" id="CHEBI:18420"/>
        <label>1</label>
        <note>catalytic</note>
    </ligand>
</feature>
<dbReference type="GO" id="GO:0046854">
    <property type="term" value="P:phosphatidylinositol phosphate biosynthetic process"/>
    <property type="evidence" value="ECO:0007669"/>
    <property type="project" value="InterPro"/>
</dbReference>
<dbReference type="EC" id="3.1.3.7" evidence="3"/>
<evidence type="ECO:0000256" key="6">
    <source>
        <dbReference type="ARBA" id="ARBA00022842"/>
    </source>
</evidence>
<organism evidence="11 12">
    <name type="scientific">Raphidocelis subcapitata</name>
    <dbReference type="NCBI Taxonomy" id="307507"/>
    <lineage>
        <taxon>Eukaryota</taxon>
        <taxon>Viridiplantae</taxon>
        <taxon>Chlorophyta</taxon>
        <taxon>core chlorophytes</taxon>
        <taxon>Chlorophyceae</taxon>
        <taxon>CS clade</taxon>
        <taxon>Sphaeropleales</taxon>
        <taxon>Selenastraceae</taxon>
        <taxon>Raphidocelis</taxon>
    </lineage>
</organism>
<comment type="cofactor">
    <cofactor evidence="1 10">
        <name>Mg(2+)</name>
        <dbReference type="ChEBI" id="CHEBI:18420"/>
    </cofactor>
</comment>
<dbReference type="Gene3D" id="3.40.190.80">
    <property type="match status" value="1"/>
</dbReference>
<accession>A0A2V0NYB3</accession>
<dbReference type="CDD" id="cd01517">
    <property type="entry name" value="PAP_phosphatase"/>
    <property type="match status" value="1"/>
</dbReference>
<dbReference type="Proteomes" id="UP000247498">
    <property type="component" value="Unassembled WGS sequence"/>
</dbReference>
<dbReference type="GO" id="GO:0008441">
    <property type="term" value="F:3'(2'),5'-bisphosphate nucleotidase activity"/>
    <property type="evidence" value="ECO:0007669"/>
    <property type="project" value="UniProtKB-EC"/>
</dbReference>
<feature type="binding site" evidence="10">
    <location>
        <position position="91"/>
    </location>
    <ligand>
        <name>Mg(2+)</name>
        <dbReference type="ChEBI" id="CHEBI:18420"/>
        <label>1</label>
        <note>catalytic</note>
    </ligand>
</feature>
<evidence type="ECO:0000256" key="3">
    <source>
        <dbReference type="ARBA" id="ARBA00012633"/>
    </source>
</evidence>
<dbReference type="GO" id="GO:0000103">
    <property type="term" value="P:sulfate assimilation"/>
    <property type="evidence" value="ECO:0007669"/>
    <property type="project" value="TreeGrafter"/>
</dbReference>
<dbReference type="OrthoDB" id="411145at2759"/>
<evidence type="ECO:0000256" key="7">
    <source>
        <dbReference type="ARBA" id="ARBA00044466"/>
    </source>
</evidence>
<dbReference type="AlphaFoldDB" id="A0A2V0NYB3"/>
<dbReference type="STRING" id="307507.A0A2V0NYB3"/>
<dbReference type="NCBIfam" id="TIGR01330">
    <property type="entry name" value="bisphos_HAL2"/>
    <property type="match status" value="1"/>
</dbReference>
<dbReference type="FunFam" id="3.40.190.80:FF:000003">
    <property type="entry name" value="PAP-specific phosphatase HAL2-like"/>
    <property type="match status" value="1"/>
</dbReference>
<comment type="similarity">
    <text evidence="2">Belongs to the inositol monophosphatase superfamily.</text>
</comment>
<keyword evidence="5" id="KW-0378">Hydrolase</keyword>
<sequence>MAPAGPAPGATVPAAPLLAGAPYAKELNAACDAVRLASKLCRTVQQQLSDAEKVDKLDDSPVTVADYGAQALVAWALSRADPGARISMVAEEDSASLKDPSGAAMLQRITQLVNSVIAEAGGEPLTGHDVIDLIDLGASPGGGAGRHWVLDPIDGTRGFVGMRQYAVCLGMLQDGDVALGVLGCPNLPRGTFKEDDGGAVAASRSGDAGRGLLFAAHRGHGAYVSGLWDASPPFTRIRVDDVAENSAARFMESFESRHSDHTFTAEVARHMGVTLPPLRMDSQVKYGLLSRGDASIFMRFPPSSYREKIWDHCAGVVIVEEAGGKVTDASGARLDFSRGRWLDLDRGIIAAPPRVHAAVLEAVAAVGRRRDGEGA</sequence>
<dbReference type="Pfam" id="PF00459">
    <property type="entry name" value="Inositol_P"/>
    <property type="match status" value="1"/>
</dbReference>
<evidence type="ECO:0000256" key="8">
    <source>
        <dbReference type="ARBA" id="ARBA00044479"/>
    </source>
</evidence>
<keyword evidence="6 10" id="KW-0460">Magnesium</keyword>
<keyword evidence="12" id="KW-1185">Reference proteome</keyword>
<dbReference type="PRINTS" id="PR00377">
    <property type="entry name" value="IMPHPHTASES"/>
</dbReference>
<evidence type="ECO:0000256" key="1">
    <source>
        <dbReference type="ARBA" id="ARBA00001946"/>
    </source>
</evidence>
<protein>
    <recommendedName>
        <fullName evidence="3">3'(2'),5'-bisphosphate nucleotidase</fullName>
        <ecNumber evidence="3">3.1.3.7</ecNumber>
    </recommendedName>
</protein>
<evidence type="ECO:0000313" key="12">
    <source>
        <dbReference type="Proteomes" id="UP000247498"/>
    </source>
</evidence>
<dbReference type="InterPro" id="IPR020550">
    <property type="entry name" value="Inositol_monophosphatase_CS"/>
</dbReference>
<comment type="caution">
    <text evidence="11">The sequence shown here is derived from an EMBL/GenBank/DDBJ whole genome shotgun (WGS) entry which is preliminary data.</text>
</comment>
<dbReference type="SUPFAM" id="SSF56655">
    <property type="entry name" value="Carbohydrate phosphatase"/>
    <property type="match status" value="1"/>
</dbReference>